<keyword evidence="2" id="KW-1185">Reference proteome</keyword>
<sequence>MSGEINSVTRYVSHRIWQVIVFLTLLGGPVTIAPAQTSFFGAPKASYEEPEYEPSEKEPIAITAEYSQQWEEDFVSVSILKGNCRIKQGDATLQSRQMVIWHRKTRQADRISVYMEGEVRVDLPGESKTENSLLVNLVTQNGLNRNFRRPTQTTTAPDDPVLNRAIERRGIPHDHQLKRAQFIVEKPPLEGPELSPIPAQETITDFRRIQLFPRSAVPYNVQGFPSTHTVPPEQIWVITGGVNLLIDGVEDQEMIDMSADRIIIWTDGRNTQNFNSEIRQSKELPFEIYLEGNIEIRQGTYFLKANRAFYDAREERAVMLDAELKTHLPELDEDVRVRASQIRMLSKGAYLAQNAWATGSQFGKPGYKMQSSDVFIEDRYTTPWLGSGAQELDPITGQPLPNKRAWMTSSNNTFEIGNVPLFYLPYVTSPVEDIYFPITGLRFGNDRIFGFQVETEWDMFKLLGLERPAGTKWEGQVDYYSYRGVGIGQSGNYQGDNLFGFDNIFSGNAEAFYIHDSGTDNLGLDRRDLVPSTKDRFFLNHQHRQTSPFGMTLTSEAGLFSDRNFQQEYFQSDFNNRKDVETLLHLKQQQDNWSWSVIGRTKLNGYENTTDWLPKADLFLLGEPLFGNLVNWTSHSSVGYGKLKPGSAPYNPQQDVFTPLPFIADSQGLVAMTRNQLEAPFNLGPVILTPYVMGEAAYWEQGLQQQQIDRLYGSAGLRGSIMAERIFPDVYSPYFNLNGLAHKMVLEADYSYSDASENLSGIAQYNEFDDNAQEMFRERLVINTFGGVLPPQFDPRFYAVRTGAGRGVTDPYYELVDDQQVLRMAWRHRLQTKTGPPDQLRTKDWMTLDLEASYFPDADRDNFGEDFGLLGGHYKWFLGDRTTMAANAYYDVFDGGQQLWDVSLTSQRTNRLSVNVALQQIKGGADLDSQILSAGLNYVMSQKWSAGVSTAYDLGENVNRGQILSLTRTGADFITSLGMSYNQSTGNAGIGLTIMPRFGNFGGGPSDLSSILGNTATQ</sequence>
<evidence type="ECO:0000313" key="2">
    <source>
        <dbReference type="Proteomes" id="UP000316855"/>
    </source>
</evidence>
<evidence type="ECO:0000313" key="1">
    <source>
        <dbReference type="EMBL" id="QDT93863.1"/>
    </source>
</evidence>
<dbReference type="InterPro" id="IPR050218">
    <property type="entry name" value="LptD"/>
</dbReference>
<reference evidence="1 2" key="1">
    <citation type="submission" date="2019-02" db="EMBL/GenBank/DDBJ databases">
        <title>Deep-cultivation of Planctomycetes and their phenomic and genomic characterization uncovers novel biology.</title>
        <authorList>
            <person name="Wiegand S."/>
            <person name="Jogler M."/>
            <person name="Boedeker C."/>
            <person name="Pinto D."/>
            <person name="Vollmers J."/>
            <person name="Rivas-Marin E."/>
            <person name="Kohn T."/>
            <person name="Peeters S.H."/>
            <person name="Heuer A."/>
            <person name="Rast P."/>
            <person name="Oberbeckmann S."/>
            <person name="Bunk B."/>
            <person name="Jeske O."/>
            <person name="Meyerdierks A."/>
            <person name="Storesund J.E."/>
            <person name="Kallscheuer N."/>
            <person name="Luecker S."/>
            <person name="Lage O.M."/>
            <person name="Pohl T."/>
            <person name="Merkel B.J."/>
            <person name="Hornburger P."/>
            <person name="Mueller R.-W."/>
            <person name="Bruemmer F."/>
            <person name="Labrenz M."/>
            <person name="Spormann A.M."/>
            <person name="Op den Camp H."/>
            <person name="Overmann J."/>
            <person name="Amann R."/>
            <person name="Jetten M.S.M."/>
            <person name="Mascher T."/>
            <person name="Medema M.H."/>
            <person name="Devos D.P."/>
            <person name="Kaster A.-K."/>
            <person name="Ovreas L."/>
            <person name="Rohde M."/>
            <person name="Galperin M.Y."/>
            <person name="Jogler C."/>
        </authorList>
    </citation>
    <scope>NUCLEOTIDE SEQUENCE [LARGE SCALE GENOMIC DNA]</scope>
    <source>
        <strain evidence="1 2">Pan161</strain>
    </source>
</reference>
<dbReference type="AlphaFoldDB" id="A0A517VLG6"/>
<protein>
    <submittedName>
        <fullName evidence="1">LPS assembly outer membrane complex protein LptD</fullName>
    </submittedName>
</protein>
<organism evidence="1 2">
    <name type="scientific">Gimesia algae</name>
    <dbReference type="NCBI Taxonomy" id="2527971"/>
    <lineage>
        <taxon>Bacteria</taxon>
        <taxon>Pseudomonadati</taxon>
        <taxon>Planctomycetota</taxon>
        <taxon>Planctomycetia</taxon>
        <taxon>Planctomycetales</taxon>
        <taxon>Planctomycetaceae</taxon>
        <taxon>Gimesia</taxon>
    </lineage>
</organism>
<dbReference type="EMBL" id="CP036343">
    <property type="protein sequence ID" value="QDT93863.1"/>
    <property type="molecule type" value="Genomic_DNA"/>
</dbReference>
<dbReference type="PANTHER" id="PTHR30189">
    <property type="entry name" value="LPS-ASSEMBLY PROTEIN"/>
    <property type="match status" value="1"/>
</dbReference>
<name>A0A517VLG6_9PLAN</name>
<accession>A0A517VLG6</accession>
<dbReference type="GO" id="GO:0009279">
    <property type="term" value="C:cell outer membrane"/>
    <property type="evidence" value="ECO:0007669"/>
    <property type="project" value="TreeGrafter"/>
</dbReference>
<dbReference type="PANTHER" id="PTHR30189:SF1">
    <property type="entry name" value="LPS-ASSEMBLY PROTEIN LPTD"/>
    <property type="match status" value="1"/>
</dbReference>
<gene>
    <name evidence="1" type="ORF">Pan161_55500</name>
</gene>
<dbReference type="Proteomes" id="UP000316855">
    <property type="component" value="Chromosome"/>
</dbReference>
<dbReference type="RefSeq" id="WP_145231827.1">
    <property type="nucleotide sequence ID" value="NZ_CP036343.1"/>
</dbReference>
<proteinExistence type="predicted"/>
<dbReference type="GO" id="GO:1990351">
    <property type="term" value="C:transporter complex"/>
    <property type="evidence" value="ECO:0007669"/>
    <property type="project" value="TreeGrafter"/>
</dbReference>
<dbReference type="KEGG" id="gax:Pan161_55500"/>
<dbReference type="OrthoDB" id="251461at2"/>